<name>A0A7R7ACE9_CARRU</name>
<evidence type="ECO:0000256" key="1">
    <source>
        <dbReference type="ARBA" id="ARBA00001633"/>
    </source>
</evidence>
<evidence type="ECO:0000256" key="6">
    <source>
        <dbReference type="ARBA" id="ARBA00022822"/>
    </source>
</evidence>
<keyword evidence="9" id="KW-1133">Transmembrane helix</keyword>
<dbReference type="KEGG" id="crr:CRDco_0440"/>
<gene>
    <name evidence="11" type="primary">trpC</name>
    <name evidence="11" type="ORF">CRDco_0440</name>
</gene>
<feature type="domain" description="Indole-3-glycerol phosphate synthase" evidence="10">
    <location>
        <begin position="22"/>
        <end position="241"/>
    </location>
</feature>
<sequence length="246" mass="29301">MNKILIKKKNYKIFFSTIIKNLNYKKTNFIKNVLFNIKSNKISFISEYKRQSPYKGMYINNIKKIVKKYEILGSICLSLLNECIHFKCNFYDFFYIKKHTNLLILRKDFIFSTIHLLHSFLIGYDVLLVLSSLNLLIIKNIYTVSKKLKINIIIEIHNLKELEKIQNIRPIFLGINCRDLKNLLINKNQDNLFKKLPNNCIIISESGLNLFNHIKIFIDNNIRVFLIGDFFLNNFNFFKKIFNLLN</sequence>
<dbReference type="Gene3D" id="3.20.20.70">
    <property type="entry name" value="Aldolase class I"/>
    <property type="match status" value="1"/>
</dbReference>
<evidence type="ECO:0000256" key="7">
    <source>
        <dbReference type="ARBA" id="ARBA00023141"/>
    </source>
</evidence>
<dbReference type="GO" id="GO:0004425">
    <property type="term" value="F:indole-3-glycerol-phosphate synthase activity"/>
    <property type="evidence" value="ECO:0007669"/>
    <property type="project" value="UniProtKB-EC"/>
</dbReference>
<dbReference type="PANTHER" id="PTHR22854:SF2">
    <property type="entry name" value="INDOLE-3-GLYCEROL-PHOSPHATE SYNTHASE"/>
    <property type="match status" value="1"/>
</dbReference>
<organism evidence="11 12">
    <name type="scientific">Candidatus Carsonella ruddii</name>
    <name type="common">Diaphorina cf. continua</name>
    <dbReference type="NCBI Taxonomy" id="2661587"/>
    <lineage>
        <taxon>Bacteria</taxon>
        <taxon>Pseudomonadati</taxon>
        <taxon>Pseudomonadota</taxon>
        <taxon>Gammaproteobacteria</taxon>
        <taxon>Oceanospirillales</taxon>
        <taxon>Halomonadaceae</taxon>
        <taxon>Zymobacter group</taxon>
        <taxon>Candidatus Carsonella</taxon>
    </lineage>
</organism>
<dbReference type="Pfam" id="PF00218">
    <property type="entry name" value="IGPS"/>
    <property type="match status" value="1"/>
</dbReference>
<dbReference type="EMBL" id="AP023214">
    <property type="protein sequence ID" value="BCG49264.1"/>
    <property type="molecule type" value="Genomic_DNA"/>
</dbReference>
<evidence type="ECO:0000313" key="11">
    <source>
        <dbReference type="EMBL" id="BCG49264.1"/>
    </source>
</evidence>
<comment type="catalytic activity">
    <reaction evidence="1">
        <text>1-(2-carboxyphenylamino)-1-deoxy-D-ribulose 5-phosphate + H(+) = (1S,2R)-1-C-(indol-3-yl)glycerol 3-phosphate + CO2 + H2O</text>
        <dbReference type="Rhea" id="RHEA:23476"/>
        <dbReference type="ChEBI" id="CHEBI:15377"/>
        <dbReference type="ChEBI" id="CHEBI:15378"/>
        <dbReference type="ChEBI" id="CHEBI:16526"/>
        <dbReference type="ChEBI" id="CHEBI:58613"/>
        <dbReference type="ChEBI" id="CHEBI:58866"/>
        <dbReference type="EC" id="4.1.1.48"/>
    </reaction>
</comment>
<dbReference type="InterPro" id="IPR013785">
    <property type="entry name" value="Aldolase_TIM"/>
</dbReference>
<keyword evidence="4" id="KW-0028">Amino-acid biosynthesis</keyword>
<evidence type="ECO:0000256" key="2">
    <source>
        <dbReference type="ARBA" id="ARBA00004696"/>
    </source>
</evidence>
<keyword evidence="9" id="KW-0472">Membrane</keyword>
<dbReference type="UniPathway" id="UPA00035">
    <property type="reaction ID" value="UER00043"/>
</dbReference>
<dbReference type="InterPro" id="IPR011060">
    <property type="entry name" value="RibuloseP-bd_barrel"/>
</dbReference>
<evidence type="ECO:0000256" key="8">
    <source>
        <dbReference type="ARBA" id="ARBA00023239"/>
    </source>
</evidence>
<evidence type="ECO:0000259" key="10">
    <source>
        <dbReference type="Pfam" id="PF00218"/>
    </source>
</evidence>
<keyword evidence="9" id="KW-0812">Transmembrane</keyword>
<dbReference type="EC" id="4.1.1.48" evidence="3"/>
<dbReference type="RefSeq" id="WP_201329553.1">
    <property type="nucleotide sequence ID" value="NZ_AP023214.1"/>
</dbReference>
<keyword evidence="7" id="KW-0057">Aromatic amino acid biosynthesis</keyword>
<feature type="transmembrane region" description="Helical" evidence="9">
    <location>
        <begin position="116"/>
        <end position="138"/>
    </location>
</feature>
<evidence type="ECO:0000313" key="12">
    <source>
        <dbReference type="Proteomes" id="UP000595596"/>
    </source>
</evidence>
<protein>
    <recommendedName>
        <fullName evidence="3">indole-3-glycerol-phosphate synthase</fullName>
        <ecNumber evidence="3">4.1.1.48</ecNumber>
    </recommendedName>
</protein>
<accession>A0A7R7ACE9</accession>
<evidence type="ECO:0000256" key="3">
    <source>
        <dbReference type="ARBA" id="ARBA00012362"/>
    </source>
</evidence>
<keyword evidence="8" id="KW-0456">Lyase</keyword>
<evidence type="ECO:0000256" key="5">
    <source>
        <dbReference type="ARBA" id="ARBA00022793"/>
    </source>
</evidence>
<dbReference type="Proteomes" id="UP000595596">
    <property type="component" value="Chromosome"/>
</dbReference>
<evidence type="ECO:0000256" key="4">
    <source>
        <dbReference type="ARBA" id="ARBA00022605"/>
    </source>
</evidence>
<dbReference type="AlphaFoldDB" id="A0A7R7ACE9"/>
<dbReference type="SUPFAM" id="SSF51366">
    <property type="entry name" value="Ribulose-phoshate binding barrel"/>
    <property type="match status" value="1"/>
</dbReference>
<comment type="pathway">
    <text evidence="2">Amino-acid biosynthesis; L-tryptophan biosynthesis; L-tryptophan from chorismate: step 4/5.</text>
</comment>
<dbReference type="InterPro" id="IPR013798">
    <property type="entry name" value="Indole-3-glycerol_P_synth_dom"/>
</dbReference>
<dbReference type="PANTHER" id="PTHR22854">
    <property type="entry name" value="TRYPTOPHAN BIOSYNTHESIS PROTEIN"/>
    <property type="match status" value="1"/>
</dbReference>
<dbReference type="GO" id="GO:0000162">
    <property type="term" value="P:L-tryptophan biosynthetic process"/>
    <property type="evidence" value="ECO:0007669"/>
    <property type="project" value="UniProtKB-UniPathway"/>
</dbReference>
<keyword evidence="12" id="KW-1185">Reference proteome</keyword>
<evidence type="ECO:0000256" key="9">
    <source>
        <dbReference type="SAM" id="Phobius"/>
    </source>
</evidence>
<reference evidence="11 12" key="1">
    <citation type="journal article" date="2020" name="Genome Biol. Evol.">
        <title>Comparative Genomics Underlines Multiple Roles of Profftella, an Obligate Symbiont of Psyllids: Providing Toxins, Vitamins, and Carotenoids.</title>
        <authorList>
            <person name="Nakabachi A."/>
            <person name="Piel J."/>
            <person name="Malenovsky I."/>
            <person name="Hirose Y."/>
        </authorList>
    </citation>
    <scope>NUCLEOTIDE SEQUENCE [LARGE SCALE GENOMIC DNA]</scope>
    <source>
        <strain evidence="11 12">Dco</strain>
    </source>
</reference>
<dbReference type="GO" id="GO:0004640">
    <property type="term" value="F:phosphoribosylanthranilate isomerase activity"/>
    <property type="evidence" value="ECO:0007669"/>
    <property type="project" value="TreeGrafter"/>
</dbReference>
<proteinExistence type="predicted"/>
<keyword evidence="5" id="KW-0210">Decarboxylase</keyword>
<keyword evidence="6" id="KW-0822">Tryptophan biosynthesis</keyword>
<dbReference type="InterPro" id="IPR045186">
    <property type="entry name" value="Indole-3-glycerol_P_synth"/>
</dbReference>